<dbReference type="AlphaFoldDB" id="A0A9E7TJB5"/>
<feature type="compositionally biased region" description="Acidic residues" evidence="1">
    <location>
        <begin position="167"/>
        <end position="178"/>
    </location>
</feature>
<evidence type="ECO:0000313" key="4">
    <source>
        <dbReference type="Proteomes" id="UP001060368"/>
    </source>
</evidence>
<evidence type="ECO:0000313" key="3">
    <source>
        <dbReference type="EMBL" id="UUX91575.1"/>
    </source>
</evidence>
<feature type="transmembrane region" description="Helical" evidence="2">
    <location>
        <begin position="355"/>
        <end position="379"/>
    </location>
</feature>
<dbReference type="EMBL" id="CP096115">
    <property type="protein sequence ID" value="UUX91575.1"/>
    <property type="molecule type" value="Genomic_DNA"/>
</dbReference>
<proteinExistence type="predicted"/>
<dbReference type="GeneID" id="74307906"/>
<gene>
    <name evidence="3" type="ORF">L6E24_09350</name>
</gene>
<organism evidence="3 4">
    <name type="scientific">Methanoplanus endosymbiosus</name>
    <dbReference type="NCBI Taxonomy" id="33865"/>
    <lineage>
        <taxon>Archaea</taxon>
        <taxon>Methanobacteriati</taxon>
        <taxon>Methanobacteriota</taxon>
        <taxon>Stenosarchaea group</taxon>
        <taxon>Methanomicrobia</taxon>
        <taxon>Methanomicrobiales</taxon>
        <taxon>Methanomicrobiaceae</taxon>
        <taxon>Methanoplanus</taxon>
    </lineage>
</organism>
<reference evidence="3" key="1">
    <citation type="submission" date="2022-04" db="EMBL/GenBank/DDBJ databases">
        <title>Complete genome of Methanoplanus endosymbiosus DSM 3599.</title>
        <authorList>
            <person name="Chen S.-C."/>
            <person name="You Y.-T."/>
            <person name="Zhou Y.-Z."/>
            <person name="Lai M.-C."/>
        </authorList>
    </citation>
    <scope>NUCLEOTIDE SEQUENCE</scope>
    <source>
        <strain evidence="3">DSM 3599</strain>
    </source>
</reference>
<protein>
    <submittedName>
        <fullName evidence="3">Uncharacterized protein</fullName>
    </submittedName>
</protein>
<feature type="region of interest" description="Disordered" evidence="1">
    <location>
        <begin position="131"/>
        <end position="182"/>
    </location>
</feature>
<dbReference type="Proteomes" id="UP001060368">
    <property type="component" value="Chromosome"/>
</dbReference>
<dbReference type="PROSITE" id="PS51257">
    <property type="entry name" value="PROKAR_LIPOPROTEIN"/>
    <property type="match status" value="1"/>
</dbReference>
<name>A0A9E7TJB5_9EURY</name>
<accession>A0A9E7TJB5</accession>
<keyword evidence="4" id="KW-1185">Reference proteome</keyword>
<keyword evidence="2" id="KW-0812">Transmembrane</keyword>
<dbReference type="KEGG" id="mend:L6E24_09350"/>
<evidence type="ECO:0000256" key="1">
    <source>
        <dbReference type="SAM" id="MobiDB-lite"/>
    </source>
</evidence>
<keyword evidence="2" id="KW-0472">Membrane</keyword>
<keyword evidence="2" id="KW-1133">Transmembrane helix</keyword>
<dbReference type="RefSeq" id="WP_257741727.1">
    <property type="nucleotide sequence ID" value="NZ_CP096115.1"/>
</dbReference>
<sequence length="515" mass="56698">MKSPSFLLILLLTAALSGTACAEEALFISTDSAHYGFSADEESQIPVKITNSLGKDIPGTLVVKVKDPKTGEYSSSQRKQVTAFSGEETYYVSAGNSGEERDLLIDISFEYGNSPVYSSELNGISISFSSSPAEYEEDNERNSAPVKGTSEIKADSQDKPSYSSGNADDEINAAEEYSDPSALKKTMMEEEIEKEFRKNAVVRAAYNNTILQGINSSLYEQNFSKISFAVNPGGRNSGYFYSAYINSNDGIVSVSGTVDEGKVTEILEETNATIILPHDFQKNTTLADIISETESDGFEKSGTEVNISLYSSSSAVHSELKLTYKMGIYSAEIHAVSENGNVTSVTLKKDDVVPFYILSILILIFTSANAIAVYIYYSVITGYSGNTRKETPSPKNTDRTEPDLLKNAEILFIHGHKKEAVCMAVRALRRSVPNEFSNGEEISDRECRERLRSDGQPGINDTVIRIIKSSERQRFSEEEITEEEFKTLLDEIKSVIPAQQTEITADNKHNNKSQI</sequence>
<evidence type="ECO:0000256" key="2">
    <source>
        <dbReference type="SAM" id="Phobius"/>
    </source>
</evidence>